<dbReference type="PANTHER" id="PTHR22916">
    <property type="entry name" value="GLYCOSYLTRANSFERASE"/>
    <property type="match status" value="1"/>
</dbReference>
<proteinExistence type="predicted"/>
<evidence type="ECO:0000313" key="4">
    <source>
        <dbReference type="EMBL" id="MDM7455303.1"/>
    </source>
</evidence>
<evidence type="ECO:0000256" key="1">
    <source>
        <dbReference type="ARBA" id="ARBA00022676"/>
    </source>
</evidence>
<evidence type="ECO:0000256" key="2">
    <source>
        <dbReference type="ARBA" id="ARBA00022679"/>
    </source>
</evidence>
<dbReference type="GO" id="GO:0016757">
    <property type="term" value="F:glycosyltransferase activity"/>
    <property type="evidence" value="ECO:0007669"/>
    <property type="project" value="UniProtKB-KW"/>
</dbReference>
<dbReference type="RefSeq" id="WP_003566341.1">
    <property type="nucleotide sequence ID" value="NC_021721.1"/>
</dbReference>
<gene>
    <name evidence="5" type="ORF">FAM18157_01465</name>
    <name evidence="6" type="ORF">FAM6012_01476</name>
    <name evidence="4" type="ORF">QUF16_13175</name>
</gene>
<reference evidence="7 8" key="1">
    <citation type="journal article" date="2018" name="Front. Microbiol.">
        <title>Conversion of Methionine to Cysteine in Lactobacillus paracasei Depends on the Highly Mobile cysK-ctl-cysE Gene Cluster.</title>
        <authorList>
            <person name="Wuthrich D."/>
            <person name="Irmler S."/>
            <person name="Berthoud H."/>
            <person name="Guggenbuhl B."/>
            <person name="Eugster E."/>
            <person name="Bruggmann R."/>
        </authorList>
    </citation>
    <scope>NUCLEOTIDE SEQUENCE [LARGE SCALE GENOMIC DNA]</scope>
    <source>
        <strain evidence="5 8">FAM18157</strain>
        <strain evidence="6 7">FAM6012</strain>
    </source>
</reference>
<dbReference type="EMBL" id="JAUCBG010000025">
    <property type="protein sequence ID" value="MDM7455303.1"/>
    <property type="molecule type" value="Genomic_DNA"/>
</dbReference>
<dbReference type="EMBL" id="LKGI01000057">
    <property type="protein sequence ID" value="RNE30793.1"/>
    <property type="molecule type" value="Genomic_DNA"/>
</dbReference>
<dbReference type="GeneID" id="57090633"/>
<keyword evidence="2 5" id="KW-0808">Transferase</keyword>
<keyword evidence="1 5" id="KW-0328">Glycosyltransferase</keyword>
<feature type="domain" description="Glycosyltransferase 2-like" evidence="3">
    <location>
        <begin position="5"/>
        <end position="117"/>
    </location>
</feature>
<dbReference type="AlphaFoldDB" id="A0A0K1L137"/>
<reference evidence="4" key="2">
    <citation type="submission" date="2023-06" db="EMBL/GenBank/DDBJ databases">
        <title>Draft Genome Sequences of lactic acid bacteria strains isolated from fermented milk products.</title>
        <authorList>
            <person name="Elcheninov A.G."/>
            <person name="Klyukina A."/>
            <person name="Zayulina K.S."/>
            <person name="Gavirova L.A."/>
            <person name="Shcherbakova P.A."/>
            <person name="Shestakov A.I."/>
            <person name="Kublanov I.V."/>
            <person name="Kochetkova T.V."/>
        </authorList>
    </citation>
    <scope>NUCLEOTIDE SEQUENCE</scope>
    <source>
        <strain evidence="4">TOM.1374</strain>
    </source>
</reference>
<dbReference type="Proteomes" id="UP000284123">
    <property type="component" value="Unassembled WGS sequence"/>
</dbReference>
<dbReference type="Proteomes" id="UP001231451">
    <property type="component" value="Unassembled WGS sequence"/>
</dbReference>
<evidence type="ECO:0000313" key="7">
    <source>
        <dbReference type="Proteomes" id="UP000284123"/>
    </source>
</evidence>
<evidence type="ECO:0000313" key="8">
    <source>
        <dbReference type="Proteomes" id="UP000284716"/>
    </source>
</evidence>
<evidence type="ECO:0000313" key="6">
    <source>
        <dbReference type="EMBL" id="RNE30793.1"/>
    </source>
</evidence>
<evidence type="ECO:0000259" key="3">
    <source>
        <dbReference type="Pfam" id="PF00535"/>
    </source>
</evidence>
<accession>S4ZQ92</accession>
<dbReference type="Proteomes" id="UP000284716">
    <property type="component" value="Unassembled WGS sequence"/>
</dbReference>
<dbReference type="CDD" id="cd00761">
    <property type="entry name" value="Glyco_tranf_GTA_type"/>
    <property type="match status" value="1"/>
</dbReference>
<dbReference type="SUPFAM" id="SSF53448">
    <property type="entry name" value="Nucleotide-diphospho-sugar transferases"/>
    <property type="match status" value="1"/>
</dbReference>
<sequence>MYQLSIIIPIYNGEAYLERLLKSIGVIPPSVELILVDNGSTDGSVKIIQAYRAAHPHTKVVFEKQNGVASARNAGLALAKGKYIWFIDADDAVRSDALLRILQIVTTIDFDLFIFNYQPLEQGAPLPQTNAQINVNSQKVGLPEILHEMLGSSRDVVGGFPHNKVFARDLIGSDIFPDCSFAEDLAFFVPILLRSKHIYRLHEVLYYYYQNNDSTVHQVDTKKLTDYAKVVDQIERQLRQSGLASNRDINEYVLRRRLSIFFQNLAGPKDPEIKKQIRQRMRQYSFKQLVAYRKDKKLMVKIMLYKLRILEVLPFLLKYVY</sequence>
<dbReference type="InterPro" id="IPR029044">
    <property type="entry name" value="Nucleotide-diphossugar_trans"/>
</dbReference>
<dbReference type="KEGG" id="lcl:LOCK919_2168"/>
<dbReference type="Gene3D" id="3.90.550.10">
    <property type="entry name" value="Spore Coat Polysaccharide Biosynthesis Protein SpsA, Chain A"/>
    <property type="match status" value="1"/>
</dbReference>
<evidence type="ECO:0000313" key="5">
    <source>
        <dbReference type="EMBL" id="RND81359.1"/>
    </source>
</evidence>
<dbReference type="EMBL" id="LKFS01000056">
    <property type="protein sequence ID" value="RND81359.1"/>
    <property type="molecule type" value="Genomic_DNA"/>
</dbReference>
<dbReference type="InterPro" id="IPR001173">
    <property type="entry name" value="Glyco_trans_2-like"/>
</dbReference>
<comment type="caution">
    <text evidence="5">The sequence shown here is derived from an EMBL/GenBank/DDBJ whole genome shotgun (WGS) entry which is preliminary data.</text>
</comment>
<protein>
    <submittedName>
        <fullName evidence="4">Glycosyltransferase family 2 protein</fullName>
        <ecNumber evidence="4 5">2.4.-.-</ecNumber>
    </submittedName>
    <submittedName>
        <fullName evidence="5">Putative glycosyltransferase EpsJ</fullName>
    </submittedName>
</protein>
<dbReference type="PANTHER" id="PTHR22916:SF51">
    <property type="entry name" value="GLYCOSYLTRANSFERASE EPSH-RELATED"/>
    <property type="match status" value="1"/>
</dbReference>
<accession>A0A0K1L137</accession>
<organism evidence="5 8">
    <name type="scientific">Lacticaseibacillus paracasei</name>
    <name type="common">Lactobacillus paracasei</name>
    <dbReference type="NCBI Taxonomy" id="1597"/>
    <lineage>
        <taxon>Bacteria</taxon>
        <taxon>Bacillati</taxon>
        <taxon>Bacillota</taxon>
        <taxon>Bacilli</taxon>
        <taxon>Lactobacillales</taxon>
        <taxon>Lactobacillaceae</taxon>
        <taxon>Lacticaseibacillus</taxon>
    </lineage>
</organism>
<dbReference type="Pfam" id="PF00535">
    <property type="entry name" value="Glycos_transf_2"/>
    <property type="match status" value="1"/>
</dbReference>
<dbReference type="EC" id="2.4.-.-" evidence="4 5"/>
<name>A0A0K1L137_LACPA</name>